<dbReference type="KEGG" id="crq:GCK72_000165"/>
<evidence type="ECO:0000313" key="2">
    <source>
        <dbReference type="Proteomes" id="UP000483820"/>
    </source>
</evidence>
<evidence type="ECO:0000313" key="1">
    <source>
        <dbReference type="EMBL" id="KAF1768353.1"/>
    </source>
</evidence>
<organism evidence="1 2">
    <name type="scientific">Caenorhabditis remanei</name>
    <name type="common">Caenorhabditis vulgaris</name>
    <dbReference type="NCBI Taxonomy" id="31234"/>
    <lineage>
        <taxon>Eukaryota</taxon>
        <taxon>Metazoa</taxon>
        <taxon>Ecdysozoa</taxon>
        <taxon>Nematoda</taxon>
        <taxon>Chromadorea</taxon>
        <taxon>Rhabditida</taxon>
        <taxon>Rhabditina</taxon>
        <taxon>Rhabditomorpha</taxon>
        <taxon>Rhabditoidea</taxon>
        <taxon>Rhabditidae</taxon>
        <taxon>Peloderinae</taxon>
        <taxon>Caenorhabditis</taxon>
    </lineage>
</organism>
<protein>
    <submittedName>
        <fullName evidence="1">Uncharacterized protein</fullName>
    </submittedName>
</protein>
<name>A0A6A5HQ16_CAERE</name>
<dbReference type="GeneID" id="9822671"/>
<comment type="caution">
    <text evidence="1">The sequence shown here is derived from an EMBL/GenBank/DDBJ whole genome shotgun (WGS) entry which is preliminary data.</text>
</comment>
<proteinExistence type="predicted"/>
<accession>A0A6A5HQ16</accession>
<gene>
    <name evidence="1" type="ORF">GCK72_000165</name>
</gene>
<sequence>MFAGDIIALTGKLVNDPKVANPVICNQGNRKLMENENINKADKDVLNHLAQCLHFSSGSNNIVIKFQLLHCEVQETQRRNACLYRKVQKSAFGMQIL</sequence>
<reference evidence="1 2" key="1">
    <citation type="submission" date="2019-12" db="EMBL/GenBank/DDBJ databases">
        <title>Chromosome-level assembly of the Caenorhabditis remanei genome.</title>
        <authorList>
            <person name="Teterina A.A."/>
            <person name="Willis J.H."/>
            <person name="Phillips P.C."/>
        </authorList>
    </citation>
    <scope>NUCLEOTIDE SEQUENCE [LARGE SCALE GENOMIC DNA]</scope>
    <source>
        <strain evidence="1 2">PX506</strain>
        <tissue evidence="1">Whole organism</tissue>
    </source>
</reference>
<dbReference type="AlphaFoldDB" id="A0A6A5HQ16"/>
<dbReference type="Proteomes" id="UP000483820">
    <property type="component" value="Chromosome I"/>
</dbReference>
<dbReference type="CTD" id="9822671"/>
<dbReference type="EMBL" id="WUAV01000001">
    <property type="protein sequence ID" value="KAF1768353.1"/>
    <property type="molecule type" value="Genomic_DNA"/>
</dbReference>
<dbReference type="RefSeq" id="XP_053590955.1">
    <property type="nucleotide sequence ID" value="XM_053722310.1"/>
</dbReference>